<dbReference type="InterPro" id="IPR050921">
    <property type="entry name" value="T4SS_GSP_E_ATPase"/>
</dbReference>
<gene>
    <name evidence="3" type="ORF">COW11_02845</name>
</gene>
<dbReference type="GO" id="GO:0016887">
    <property type="term" value="F:ATP hydrolysis activity"/>
    <property type="evidence" value="ECO:0007669"/>
    <property type="project" value="InterPro"/>
</dbReference>
<feature type="domain" description="Bacterial type II secretion system protein E" evidence="2">
    <location>
        <begin position="193"/>
        <end position="207"/>
    </location>
</feature>
<evidence type="ECO:0000259" key="2">
    <source>
        <dbReference type="PROSITE" id="PS00662"/>
    </source>
</evidence>
<comment type="caution">
    <text evidence="3">The sequence shown here is derived from an EMBL/GenBank/DDBJ whole genome shotgun (WGS) entry which is preliminary data.</text>
</comment>
<evidence type="ECO:0000313" key="3">
    <source>
        <dbReference type="EMBL" id="PIW66524.1"/>
    </source>
</evidence>
<reference evidence="3 4" key="1">
    <citation type="submission" date="2017-09" db="EMBL/GenBank/DDBJ databases">
        <title>Depth-based differentiation of microbial function through sediment-hosted aquifers and enrichment of novel symbionts in the deep terrestrial subsurface.</title>
        <authorList>
            <person name="Probst A.J."/>
            <person name="Ladd B."/>
            <person name="Jarett J.K."/>
            <person name="Geller-Mcgrath D.E."/>
            <person name="Sieber C.M."/>
            <person name="Emerson J.B."/>
            <person name="Anantharaman K."/>
            <person name="Thomas B.C."/>
            <person name="Malmstrom R."/>
            <person name="Stieglmeier M."/>
            <person name="Klingl A."/>
            <person name="Woyke T."/>
            <person name="Ryan C.M."/>
            <person name="Banfield J.F."/>
        </authorList>
    </citation>
    <scope>NUCLEOTIDE SEQUENCE [LARGE SCALE GENOMIC DNA]</scope>
    <source>
        <strain evidence="3">CG12_big_fil_rev_8_21_14_0_65_43_15</strain>
    </source>
</reference>
<name>A0A2J0LI29_9BACT</name>
<comment type="similarity">
    <text evidence="1">Belongs to the GSP E family.</text>
</comment>
<evidence type="ECO:0000256" key="1">
    <source>
        <dbReference type="ARBA" id="ARBA00006611"/>
    </source>
</evidence>
<dbReference type="InterPro" id="IPR027417">
    <property type="entry name" value="P-loop_NTPase"/>
</dbReference>
<dbReference type="InterPro" id="IPR001482">
    <property type="entry name" value="T2SS/T4SS_dom"/>
</dbReference>
<dbReference type="Gene3D" id="3.40.50.300">
    <property type="entry name" value="P-loop containing nucleotide triphosphate hydrolases"/>
    <property type="match status" value="1"/>
</dbReference>
<proteinExistence type="inferred from homology"/>
<organism evidence="3 4">
    <name type="scientific">Candidatus Taenaricola geysiri</name>
    <dbReference type="NCBI Taxonomy" id="1974752"/>
    <lineage>
        <taxon>Bacteria</taxon>
        <taxon>Pseudomonadati</taxon>
        <taxon>Candidatus Omnitrophota</taxon>
        <taxon>Candidatus Taenaricola</taxon>
    </lineage>
</organism>
<dbReference type="AlphaFoldDB" id="A0A2J0LI29"/>
<evidence type="ECO:0000313" key="4">
    <source>
        <dbReference type="Proteomes" id="UP000231267"/>
    </source>
</evidence>
<dbReference type="SUPFAM" id="SSF52540">
    <property type="entry name" value="P-loop containing nucleoside triphosphate hydrolases"/>
    <property type="match status" value="1"/>
</dbReference>
<accession>A0A2J0LI29</accession>
<dbReference type="PANTHER" id="PTHR30486">
    <property type="entry name" value="TWITCHING MOTILITY PROTEIN PILT"/>
    <property type="match status" value="1"/>
</dbReference>
<dbReference type="EMBL" id="PFGP01000064">
    <property type="protein sequence ID" value="PIW66524.1"/>
    <property type="molecule type" value="Genomic_DNA"/>
</dbReference>
<dbReference type="InterPro" id="IPR006321">
    <property type="entry name" value="PilT/PilU"/>
</dbReference>
<dbReference type="GO" id="GO:0005524">
    <property type="term" value="F:ATP binding"/>
    <property type="evidence" value="ECO:0007669"/>
    <property type="project" value="InterPro"/>
</dbReference>
<dbReference type="Pfam" id="PF00437">
    <property type="entry name" value="T2SSE"/>
    <property type="match status" value="1"/>
</dbReference>
<sequence length="348" mass="38867">MEMLELLQRSVEAKASDVLITVGVPPVLRITGKLQKMELEKLSPKDTQRIIYSILTEKQIKRLEDIRELDFTYDVPGLSRFRVNVHFQRNSVAATIRTIPRMVPSFKDLNLPPALFDFCKLERGFVLVTGRSTSGKSTTLATMIDHINNEKKRHIITVEDPIEFLHTHKESVVEQREVGTDTATFAAALKYSLRQNPDVVLIGEMRDLETIAAAVTAAETGHLVFATLHTISAIQTIERIIDVFPAGQQEQIRYQLSFTLEGIVTQQLLPSVDGGLVPACEILFVTPAIRNLIREGNTHQINVLIETGLKFGMQSMDQAVLNLYKAGKISNSVLVSRISDPDKIKGLL</sequence>
<protein>
    <submittedName>
        <fullName evidence="3">Type IV pili twitching motility protein PilT</fullName>
    </submittedName>
</protein>
<dbReference type="Proteomes" id="UP000231267">
    <property type="component" value="Unassembled WGS sequence"/>
</dbReference>
<dbReference type="Gene3D" id="3.30.450.90">
    <property type="match status" value="1"/>
</dbReference>
<dbReference type="CDD" id="cd01131">
    <property type="entry name" value="PilT"/>
    <property type="match status" value="1"/>
</dbReference>
<dbReference type="NCBIfam" id="TIGR01420">
    <property type="entry name" value="pilT_fam"/>
    <property type="match status" value="1"/>
</dbReference>
<dbReference type="PROSITE" id="PS00662">
    <property type="entry name" value="T2SP_E"/>
    <property type="match status" value="1"/>
</dbReference>